<dbReference type="RefSeq" id="WP_084544985.1">
    <property type="nucleotide sequence ID" value="NZ_AXWS01000013.1"/>
</dbReference>
<keyword evidence="3" id="KW-1185">Reference proteome</keyword>
<reference evidence="4" key="1">
    <citation type="submission" date="2025-08" db="UniProtKB">
        <authorList>
            <consortium name="RefSeq"/>
        </authorList>
    </citation>
    <scope>IDENTIFICATION</scope>
</reference>
<name>A0A8B6XA15_9BURK</name>
<protein>
    <submittedName>
        <fullName evidence="4">Class II aldolase/adducin family protein</fullName>
    </submittedName>
</protein>
<dbReference type="PANTHER" id="PTHR10672:SF3">
    <property type="entry name" value="PROTEIN HU-LI TAI SHAO"/>
    <property type="match status" value="1"/>
</dbReference>
<sequence length="309" mass="33473">MTSLIVDPAVVAADQQGAARPPLNIAGGELGARLAGLDAGWPPRPAIYKVPRSGDGRGLFGGDGVPRQESVEAERLHRKQRLAASFRLFARNDYDYGGAGHITARDPERTDHFWVNPAGVYFGHVKVSNLILVNHHGEIVEGDGHLNRAAFAIHSELHKARPDVIAAAHSHAIWGKAFSAQSRLLAPISQDATAFYDDHVLFDDYTGVVLDSSEGERIAAALGNKKAAILRNHGLLTVGTSVESAVWWYIAAENAAKTQLLSEAAGPIRPLDHDIATHTHGQVGNEIGGWFSFQSLWDRVVREEPDFLE</sequence>
<dbReference type="Gene3D" id="3.40.225.10">
    <property type="entry name" value="Class II aldolase/adducin N-terminal domain"/>
    <property type="match status" value="1"/>
</dbReference>
<dbReference type="InterPro" id="IPR051017">
    <property type="entry name" value="Aldolase-II_Adducin_sf"/>
</dbReference>
<dbReference type="AlphaFoldDB" id="A0A8B6XA15"/>
<dbReference type="InterPro" id="IPR036409">
    <property type="entry name" value="Aldolase_II/adducin_N_sf"/>
</dbReference>
<proteinExistence type="inferred from homology"/>
<dbReference type="Proteomes" id="UP000675920">
    <property type="component" value="Unplaced"/>
</dbReference>
<dbReference type="SUPFAM" id="SSF53639">
    <property type="entry name" value="AraD/HMP-PK domain-like"/>
    <property type="match status" value="1"/>
</dbReference>
<dbReference type="OrthoDB" id="3729465at2"/>
<organism evidence="3 4">
    <name type="scientific">Derxia gummosa DSM 723</name>
    <dbReference type="NCBI Taxonomy" id="1121388"/>
    <lineage>
        <taxon>Bacteria</taxon>
        <taxon>Pseudomonadati</taxon>
        <taxon>Pseudomonadota</taxon>
        <taxon>Betaproteobacteria</taxon>
        <taxon>Burkholderiales</taxon>
        <taxon>Alcaligenaceae</taxon>
        <taxon>Derxia</taxon>
    </lineage>
</organism>
<evidence type="ECO:0000313" key="3">
    <source>
        <dbReference type="Proteomes" id="UP000675920"/>
    </source>
</evidence>
<evidence type="ECO:0000259" key="2">
    <source>
        <dbReference type="SMART" id="SM01007"/>
    </source>
</evidence>
<evidence type="ECO:0000256" key="1">
    <source>
        <dbReference type="ARBA" id="ARBA00037961"/>
    </source>
</evidence>
<dbReference type="Pfam" id="PF00596">
    <property type="entry name" value="Aldolase_II"/>
    <property type="match status" value="1"/>
</dbReference>
<dbReference type="SMART" id="SM01007">
    <property type="entry name" value="Aldolase_II"/>
    <property type="match status" value="1"/>
</dbReference>
<dbReference type="GO" id="GO:0005856">
    <property type="term" value="C:cytoskeleton"/>
    <property type="evidence" value="ECO:0007669"/>
    <property type="project" value="TreeGrafter"/>
</dbReference>
<dbReference type="GO" id="GO:0051015">
    <property type="term" value="F:actin filament binding"/>
    <property type="evidence" value="ECO:0007669"/>
    <property type="project" value="TreeGrafter"/>
</dbReference>
<dbReference type="NCBIfam" id="NF004855">
    <property type="entry name" value="PRK06208.1"/>
    <property type="match status" value="1"/>
</dbReference>
<dbReference type="PANTHER" id="PTHR10672">
    <property type="entry name" value="ADDUCIN"/>
    <property type="match status" value="1"/>
</dbReference>
<accession>A0A8B6XA15</accession>
<dbReference type="InterPro" id="IPR001303">
    <property type="entry name" value="Aldolase_II/adducin_N"/>
</dbReference>
<feature type="domain" description="Class II aldolase/adducin N-terminal" evidence="2">
    <location>
        <begin position="80"/>
        <end position="260"/>
    </location>
</feature>
<dbReference type="FunFam" id="3.40.225.10:FF:000009">
    <property type="entry name" value="Class II aldolase/adducin N-terminal"/>
    <property type="match status" value="1"/>
</dbReference>
<evidence type="ECO:0000313" key="4">
    <source>
        <dbReference type="RefSeq" id="WP_084544985.1"/>
    </source>
</evidence>
<comment type="similarity">
    <text evidence="1">Belongs to the aldolase class II family.</text>
</comment>